<keyword evidence="5" id="KW-0472">Membrane</keyword>
<evidence type="ECO:0000313" key="7">
    <source>
        <dbReference type="EMBL" id="CAE8684159.1"/>
    </source>
</evidence>
<proteinExistence type="inferred from homology"/>
<dbReference type="EMBL" id="CAJNNW010026282">
    <property type="protein sequence ID" value="CAE8684159.1"/>
    <property type="molecule type" value="Genomic_DNA"/>
</dbReference>
<evidence type="ECO:0000256" key="3">
    <source>
        <dbReference type="ARBA" id="ARBA00022679"/>
    </source>
</evidence>
<feature type="transmembrane region" description="Helical" evidence="5">
    <location>
        <begin position="12"/>
        <end position="32"/>
    </location>
</feature>
<reference evidence="7" key="1">
    <citation type="submission" date="2021-02" db="EMBL/GenBank/DDBJ databases">
        <authorList>
            <person name="Dougan E. K."/>
            <person name="Rhodes N."/>
            <person name="Thang M."/>
            <person name="Chan C."/>
        </authorList>
    </citation>
    <scope>NUCLEOTIDE SEQUENCE</scope>
</reference>
<dbReference type="GO" id="GO:0016757">
    <property type="term" value="F:glycosyltransferase activity"/>
    <property type="evidence" value="ECO:0007669"/>
    <property type="project" value="UniProtKB-KW"/>
</dbReference>
<keyword evidence="5" id="KW-1133">Transmembrane helix</keyword>
<dbReference type="Proteomes" id="UP000626109">
    <property type="component" value="Unassembled WGS sequence"/>
</dbReference>
<evidence type="ECO:0000313" key="6">
    <source>
        <dbReference type="EMBL" id="CAE8612036.1"/>
    </source>
</evidence>
<dbReference type="InterPro" id="IPR002495">
    <property type="entry name" value="Glyco_trans_8"/>
</dbReference>
<dbReference type="AlphaFoldDB" id="A0A813JV22"/>
<comment type="similarity">
    <text evidence="1">Belongs to the glycosyltransferase 8 family.</text>
</comment>
<evidence type="ECO:0000256" key="5">
    <source>
        <dbReference type="SAM" id="Phobius"/>
    </source>
</evidence>
<dbReference type="Proteomes" id="UP000654075">
    <property type="component" value="Unassembled WGS sequence"/>
</dbReference>
<evidence type="ECO:0000256" key="2">
    <source>
        <dbReference type="ARBA" id="ARBA00022676"/>
    </source>
</evidence>
<keyword evidence="5" id="KW-0812">Transmembrane</keyword>
<sequence>MAKRRQSWCSRNTAPLILACAVLGYGAWLFFWQPTPAPGEAFGDSEAFGSPRASPGFRPVAPLRVEAPLAAVESPPPKKASSEPQYRNSSLGDADFHAKVDLPAPSLPVPNLPETKASGAAPLVVALAARLKQIDGALVVISSAIAHADDASRLRFRVVTAAEDVVPLVSQLKARLAKQSLASGAASPLKEPDIAAVDFGPWTPRVSRLLGGKSSSRKELFDELNFAAFYLHEVLPGVPRVLYLDTDVVVRADLAAELASRDLHGQPAGVAEDCSQKMGKYVHMDRLKKKGVQQDLPYELKATKKACVVNRGVVLIDTERWAATNITGAIEALVAAHLTKSKGPLWRSGVSQPPFLLAIAGRYHDLGAEYNVRGLGRGDIAPEEVDHYKRLKAWSSYFDKFLRKCEFNCCPGCKGWALSPYVSPLAHQAKILHFNGRLKPSAFGRRDTAPLFPPPAALGSTELAAREQRPLCSCGPKCLQECSGLWWKYLPPALD</sequence>
<keyword evidence="9" id="KW-1185">Reference proteome</keyword>
<gene>
    <name evidence="6" type="ORF">PGLA1383_LOCUS29836</name>
    <name evidence="7" type="ORF">PGLA2088_LOCUS23835</name>
</gene>
<accession>A0A813JV22</accession>
<keyword evidence="4" id="KW-0479">Metal-binding</keyword>
<comment type="caution">
    <text evidence="7">The sequence shown here is derived from an EMBL/GenBank/DDBJ whole genome shotgun (WGS) entry which is preliminary data.</text>
</comment>
<evidence type="ECO:0000256" key="1">
    <source>
        <dbReference type="ARBA" id="ARBA00006351"/>
    </source>
</evidence>
<name>A0A813JV22_POLGL</name>
<organism evidence="7 8">
    <name type="scientific">Polarella glacialis</name>
    <name type="common">Dinoflagellate</name>
    <dbReference type="NCBI Taxonomy" id="89957"/>
    <lineage>
        <taxon>Eukaryota</taxon>
        <taxon>Sar</taxon>
        <taxon>Alveolata</taxon>
        <taxon>Dinophyceae</taxon>
        <taxon>Suessiales</taxon>
        <taxon>Suessiaceae</taxon>
        <taxon>Polarella</taxon>
    </lineage>
</organism>
<dbReference type="OrthoDB" id="411524at2759"/>
<keyword evidence="2" id="KW-0328">Glycosyltransferase</keyword>
<dbReference type="InterPro" id="IPR050748">
    <property type="entry name" value="Glycosyltrans_8_dom-fam"/>
</dbReference>
<dbReference type="Pfam" id="PF01501">
    <property type="entry name" value="Glyco_transf_8"/>
    <property type="match status" value="1"/>
</dbReference>
<dbReference type="Gene3D" id="3.90.550.10">
    <property type="entry name" value="Spore Coat Polysaccharide Biosynthesis Protein SpsA, Chain A"/>
    <property type="match status" value="1"/>
</dbReference>
<dbReference type="InterPro" id="IPR029044">
    <property type="entry name" value="Nucleotide-diphossugar_trans"/>
</dbReference>
<evidence type="ECO:0000256" key="4">
    <source>
        <dbReference type="ARBA" id="ARBA00022723"/>
    </source>
</evidence>
<dbReference type="PANTHER" id="PTHR13778">
    <property type="entry name" value="GLYCOSYLTRANSFERASE 8 DOMAIN-CONTAINING PROTEIN"/>
    <property type="match status" value="1"/>
</dbReference>
<dbReference type="EMBL" id="CAJNNV010025072">
    <property type="protein sequence ID" value="CAE8612036.1"/>
    <property type="molecule type" value="Genomic_DNA"/>
</dbReference>
<dbReference type="OMA" id="WAATNIT"/>
<dbReference type="GO" id="GO:0046872">
    <property type="term" value="F:metal ion binding"/>
    <property type="evidence" value="ECO:0007669"/>
    <property type="project" value="UniProtKB-KW"/>
</dbReference>
<evidence type="ECO:0008006" key="10">
    <source>
        <dbReference type="Google" id="ProtNLM"/>
    </source>
</evidence>
<protein>
    <recommendedName>
        <fullName evidence="10">Hexosyltransferase</fullName>
    </recommendedName>
</protein>
<keyword evidence="3" id="KW-0808">Transferase</keyword>
<dbReference type="PANTHER" id="PTHR13778:SF47">
    <property type="entry name" value="LIPOPOLYSACCHARIDE 1,3-GALACTOSYLTRANSFERASE"/>
    <property type="match status" value="1"/>
</dbReference>
<dbReference type="GO" id="GO:0005794">
    <property type="term" value="C:Golgi apparatus"/>
    <property type="evidence" value="ECO:0007669"/>
    <property type="project" value="TreeGrafter"/>
</dbReference>
<evidence type="ECO:0000313" key="9">
    <source>
        <dbReference type="Proteomes" id="UP000654075"/>
    </source>
</evidence>
<evidence type="ECO:0000313" key="8">
    <source>
        <dbReference type="Proteomes" id="UP000626109"/>
    </source>
</evidence>
<dbReference type="SUPFAM" id="SSF53448">
    <property type="entry name" value="Nucleotide-diphospho-sugar transferases"/>
    <property type="match status" value="1"/>
</dbReference>